<dbReference type="AlphaFoldDB" id="A0A6J5WFR6"/>
<sequence length="68" mass="7592">MVEFCWVVEKWTIMCGEVVLGGKWSGEGLAFSHGVAVKKIQRVFERCGVLNHVEELQGQESNAWSPSP</sequence>
<gene>
    <name evidence="1" type="ORF">CURHAP_LOCUS13100</name>
    <name evidence="2" type="ORF">ORAREDHAP_LOCUS13010</name>
</gene>
<evidence type="ECO:0000313" key="1">
    <source>
        <dbReference type="EMBL" id="CAB4268779.1"/>
    </source>
</evidence>
<evidence type="ECO:0000313" key="4">
    <source>
        <dbReference type="Proteomes" id="UP000507245"/>
    </source>
</evidence>
<dbReference type="EMBL" id="CAEKKB010000002">
    <property type="protein sequence ID" value="CAB4299241.1"/>
    <property type="molecule type" value="Genomic_DNA"/>
</dbReference>
<dbReference type="Proteomes" id="UP000507222">
    <property type="component" value="Unassembled WGS sequence"/>
</dbReference>
<reference evidence="2 3" key="2">
    <citation type="submission" date="2020-05" db="EMBL/GenBank/DDBJ databases">
        <authorList>
            <person name="Campoy J."/>
            <person name="Schneeberger K."/>
            <person name="Spophaly S."/>
        </authorList>
    </citation>
    <scope>NUCLEOTIDE SEQUENCE [LARGE SCALE GENOMIC DNA]</scope>
    <source>
        <strain evidence="2">PruArmRojPasFocal</strain>
    </source>
</reference>
<evidence type="ECO:0000313" key="2">
    <source>
        <dbReference type="EMBL" id="CAB4299241.1"/>
    </source>
</evidence>
<dbReference type="EMBL" id="CAEKDK010000002">
    <property type="protein sequence ID" value="CAB4268779.1"/>
    <property type="molecule type" value="Genomic_DNA"/>
</dbReference>
<name>A0A6J5WFR6_PRUAR</name>
<protein>
    <submittedName>
        <fullName evidence="2">Uncharacterized protein</fullName>
    </submittedName>
</protein>
<reference evidence="4" key="1">
    <citation type="journal article" date="2020" name="Genome Biol.">
        <title>Gamete binning: chromosome-level and haplotype-resolved genome assembly enabled by high-throughput single-cell sequencing of gamete genomes.</title>
        <authorList>
            <person name="Campoy J.A."/>
            <person name="Sun H."/>
            <person name="Goel M."/>
            <person name="Jiao W.-B."/>
            <person name="Folz-Donahue K."/>
            <person name="Wang N."/>
            <person name="Rubio M."/>
            <person name="Liu C."/>
            <person name="Kukat C."/>
            <person name="Ruiz D."/>
            <person name="Huettel B."/>
            <person name="Schneeberger K."/>
        </authorList>
    </citation>
    <scope>NUCLEOTIDE SEQUENCE [LARGE SCALE GENOMIC DNA]</scope>
    <source>
        <strain evidence="4">cv. Rojo Pasion</strain>
    </source>
</reference>
<dbReference type="Proteomes" id="UP000507245">
    <property type="component" value="Unassembled WGS sequence"/>
</dbReference>
<evidence type="ECO:0000313" key="3">
    <source>
        <dbReference type="Proteomes" id="UP000507222"/>
    </source>
</evidence>
<keyword evidence="4" id="KW-1185">Reference proteome</keyword>
<dbReference type="OrthoDB" id="10380361at2759"/>
<proteinExistence type="predicted"/>
<accession>A0A6J5WFR6</accession>
<organism evidence="2 4">
    <name type="scientific">Prunus armeniaca</name>
    <name type="common">Apricot</name>
    <name type="synonym">Armeniaca vulgaris</name>
    <dbReference type="NCBI Taxonomy" id="36596"/>
    <lineage>
        <taxon>Eukaryota</taxon>
        <taxon>Viridiplantae</taxon>
        <taxon>Streptophyta</taxon>
        <taxon>Embryophyta</taxon>
        <taxon>Tracheophyta</taxon>
        <taxon>Spermatophyta</taxon>
        <taxon>Magnoliopsida</taxon>
        <taxon>eudicotyledons</taxon>
        <taxon>Gunneridae</taxon>
        <taxon>Pentapetalae</taxon>
        <taxon>rosids</taxon>
        <taxon>fabids</taxon>
        <taxon>Rosales</taxon>
        <taxon>Rosaceae</taxon>
        <taxon>Amygdaloideae</taxon>
        <taxon>Amygdaleae</taxon>
        <taxon>Prunus</taxon>
    </lineage>
</organism>